<accession>A0AAV5S5N5</accession>
<reference evidence="1 2" key="1">
    <citation type="journal article" date="2023" name="Elife">
        <title>Identification of key yeast species and microbe-microbe interactions impacting larval growth of Drosophila in the wild.</title>
        <authorList>
            <person name="Mure A."/>
            <person name="Sugiura Y."/>
            <person name="Maeda R."/>
            <person name="Honda K."/>
            <person name="Sakurai N."/>
            <person name="Takahashi Y."/>
            <person name="Watada M."/>
            <person name="Katoh T."/>
            <person name="Gotoh A."/>
            <person name="Gotoh Y."/>
            <person name="Taniguchi I."/>
            <person name="Nakamura K."/>
            <person name="Hayashi T."/>
            <person name="Katayama T."/>
            <person name="Uemura T."/>
            <person name="Hattori Y."/>
        </authorList>
    </citation>
    <scope>NUCLEOTIDE SEQUENCE [LARGE SCALE GENOMIC DNA]</scope>
    <source>
        <strain evidence="1 2">KH-74</strain>
    </source>
</reference>
<sequence length="311" mass="33699">MPAINYMTVPTFTNTSESITALAPFELATLAYLNNATDIVMPLDPTALQLSLKNMSAKATPSLTLWGARAEAVDFSRVSFMTIMNLVAITGTFYSCGTAPIQPIPAWSCIFNGLAFATSLLLNILVGIDIVLPPAAAARADAPQRLFRELGAQSTSKLPEFGERLFEHHATRLEDLGRFFVYEYEAAEGGQRCVSLDLSRLSFGVLPAAKHRVCLTEAGIAALTKKHRVGAPLSKVAKTLRKHKVGSAESSALSQLYGQYGGAGSQLMEAMSELHEKYSQHVLLDLHGEDGITVDVRHHHKLLVHIALDLL</sequence>
<evidence type="ECO:0000313" key="2">
    <source>
        <dbReference type="Proteomes" id="UP001377567"/>
    </source>
</evidence>
<gene>
    <name evidence="1" type="ORF">DAKH74_056600</name>
</gene>
<name>A0AAV5S5N5_MAUHU</name>
<proteinExistence type="predicted"/>
<keyword evidence="2" id="KW-1185">Reference proteome</keyword>
<protein>
    <submittedName>
        <fullName evidence="1">Uncharacterized protein</fullName>
    </submittedName>
</protein>
<dbReference type="EMBL" id="BTGD01000025">
    <property type="protein sequence ID" value="GMM59043.1"/>
    <property type="molecule type" value="Genomic_DNA"/>
</dbReference>
<evidence type="ECO:0000313" key="1">
    <source>
        <dbReference type="EMBL" id="GMM59043.1"/>
    </source>
</evidence>
<dbReference type="AlphaFoldDB" id="A0AAV5S5N5"/>
<comment type="caution">
    <text evidence="1">The sequence shown here is derived from an EMBL/GenBank/DDBJ whole genome shotgun (WGS) entry which is preliminary data.</text>
</comment>
<dbReference type="Proteomes" id="UP001377567">
    <property type="component" value="Unassembled WGS sequence"/>
</dbReference>
<organism evidence="1 2">
    <name type="scientific">Maudiozyma humilis</name>
    <name type="common">Sour dough yeast</name>
    <name type="synonym">Kazachstania humilis</name>
    <dbReference type="NCBI Taxonomy" id="51915"/>
    <lineage>
        <taxon>Eukaryota</taxon>
        <taxon>Fungi</taxon>
        <taxon>Dikarya</taxon>
        <taxon>Ascomycota</taxon>
        <taxon>Saccharomycotina</taxon>
        <taxon>Saccharomycetes</taxon>
        <taxon>Saccharomycetales</taxon>
        <taxon>Saccharomycetaceae</taxon>
        <taxon>Maudiozyma</taxon>
    </lineage>
</organism>